<evidence type="ECO:0000256" key="5">
    <source>
        <dbReference type="ARBA" id="ARBA00022741"/>
    </source>
</evidence>
<dbReference type="Proteomes" id="UP001242480">
    <property type="component" value="Unassembled WGS sequence"/>
</dbReference>
<evidence type="ECO:0000256" key="8">
    <source>
        <dbReference type="ARBA" id="ARBA00023065"/>
    </source>
</evidence>
<dbReference type="Gene3D" id="3.40.50.300">
    <property type="entry name" value="P-loop containing nucleotide triphosphate hydrolases"/>
    <property type="match status" value="1"/>
</dbReference>
<evidence type="ECO:0000313" key="11">
    <source>
        <dbReference type="EMBL" id="MDQ0467848.1"/>
    </source>
</evidence>
<feature type="domain" description="ABC transporter" evidence="10">
    <location>
        <begin position="4"/>
        <end position="236"/>
    </location>
</feature>
<keyword evidence="7" id="KW-0408">Iron</keyword>
<name>A0ABU0J333_9HYPH</name>
<keyword evidence="2" id="KW-0813">Transport</keyword>
<dbReference type="EMBL" id="JAUSVX010000001">
    <property type="protein sequence ID" value="MDQ0467848.1"/>
    <property type="molecule type" value="Genomic_DNA"/>
</dbReference>
<proteinExistence type="inferred from homology"/>
<dbReference type="InterPro" id="IPR015853">
    <property type="entry name" value="ABC_transpr_FbpC"/>
</dbReference>
<evidence type="ECO:0000256" key="1">
    <source>
        <dbReference type="ARBA" id="ARBA00005417"/>
    </source>
</evidence>
<organism evidence="11 12">
    <name type="scientific">Labrys wisconsinensis</name>
    <dbReference type="NCBI Taxonomy" id="425677"/>
    <lineage>
        <taxon>Bacteria</taxon>
        <taxon>Pseudomonadati</taxon>
        <taxon>Pseudomonadota</taxon>
        <taxon>Alphaproteobacteria</taxon>
        <taxon>Hyphomicrobiales</taxon>
        <taxon>Xanthobacteraceae</taxon>
        <taxon>Labrys</taxon>
    </lineage>
</organism>
<evidence type="ECO:0000256" key="3">
    <source>
        <dbReference type="ARBA" id="ARBA00022475"/>
    </source>
</evidence>
<dbReference type="SMART" id="SM00382">
    <property type="entry name" value="AAA"/>
    <property type="match status" value="1"/>
</dbReference>
<dbReference type="GO" id="GO:0005524">
    <property type="term" value="F:ATP binding"/>
    <property type="evidence" value="ECO:0007669"/>
    <property type="project" value="UniProtKB-KW"/>
</dbReference>
<gene>
    <name evidence="11" type="ORF">QO011_000843</name>
</gene>
<dbReference type="InterPro" id="IPR027417">
    <property type="entry name" value="P-loop_NTPase"/>
</dbReference>
<protein>
    <submittedName>
        <fullName evidence="11">Iron(III) transport system ATP-binding protein</fullName>
    </submittedName>
</protein>
<dbReference type="InterPro" id="IPR013611">
    <property type="entry name" value="Transp-assoc_OB_typ2"/>
</dbReference>
<dbReference type="RefSeq" id="WP_307268094.1">
    <property type="nucleotide sequence ID" value="NZ_JAUSVX010000001.1"/>
</dbReference>
<keyword evidence="12" id="KW-1185">Reference proteome</keyword>
<reference evidence="11 12" key="1">
    <citation type="submission" date="2023-07" db="EMBL/GenBank/DDBJ databases">
        <title>Genomic Encyclopedia of Type Strains, Phase IV (KMG-IV): sequencing the most valuable type-strain genomes for metagenomic binning, comparative biology and taxonomic classification.</title>
        <authorList>
            <person name="Goeker M."/>
        </authorList>
    </citation>
    <scope>NUCLEOTIDE SEQUENCE [LARGE SCALE GENOMIC DNA]</scope>
    <source>
        <strain evidence="11 12">DSM 19619</strain>
    </source>
</reference>
<dbReference type="SUPFAM" id="SSF52540">
    <property type="entry name" value="P-loop containing nucleoside triphosphate hydrolases"/>
    <property type="match status" value="1"/>
</dbReference>
<dbReference type="Pfam" id="PF08402">
    <property type="entry name" value="TOBE_2"/>
    <property type="match status" value="1"/>
</dbReference>
<dbReference type="CDD" id="cd03259">
    <property type="entry name" value="ABC_Carb_Solutes_like"/>
    <property type="match status" value="1"/>
</dbReference>
<keyword evidence="9" id="KW-0472">Membrane</keyword>
<dbReference type="PROSITE" id="PS50893">
    <property type="entry name" value="ABC_TRANSPORTER_2"/>
    <property type="match status" value="1"/>
</dbReference>
<keyword evidence="8" id="KW-0406">Ion transport</keyword>
<dbReference type="Pfam" id="PF00005">
    <property type="entry name" value="ABC_tran"/>
    <property type="match status" value="1"/>
</dbReference>
<evidence type="ECO:0000259" key="10">
    <source>
        <dbReference type="PROSITE" id="PS50893"/>
    </source>
</evidence>
<dbReference type="Gene3D" id="2.40.50.450">
    <property type="match status" value="1"/>
</dbReference>
<comment type="caution">
    <text evidence="11">The sequence shown here is derived from an EMBL/GenBank/DDBJ whole genome shotgun (WGS) entry which is preliminary data.</text>
</comment>
<dbReference type="InterPro" id="IPR003439">
    <property type="entry name" value="ABC_transporter-like_ATP-bd"/>
</dbReference>
<evidence type="ECO:0000313" key="12">
    <source>
        <dbReference type="Proteomes" id="UP001242480"/>
    </source>
</evidence>
<keyword evidence="5" id="KW-0547">Nucleotide-binding</keyword>
<evidence type="ECO:0000256" key="4">
    <source>
        <dbReference type="ARBA" id="ARBA00022496"/>
    </source>
</evidence>
<evidence type="ECO:0000256" key="6">
    <source>
        <dbReference type="ARBA" id="ARBA00022840"/>
    </source>
</evidence>
<keyword evidence="3" id="KW-1003">Cell membrane</keyword>
<dbReference type="InterPro" id="IPR003593">
    <property type="entry name" value="AAA+_ATPase"/>
</dbReference>
<evidence type="ECO:0000256" key="2">
    <source>
        <dbReference type="ARBA" id="ARBA00022448"/>
    </source>
</evidence>
<sequence>MSFLELRSVTKRYGAVAALDGVDLTVAAGSRTAVVGPSGSGKTTLLRVVAGFEAPDAGGVTLEGEVLADARGAVPAHRRGIGVVAQDGALFPHLTIAENIGFGLERGDPGRAARIAELMAMVGLETAMLRRRPDELSGGQQQRVALARALARRPRLMLLDEPFSALDTGLRASTRKAVADLLSGAGIATILVTHDQAEALSFADQVAVMREGRLSQVGTPRELYLRPRDAMIAEFLGEAIILPARIAGGWAECALGRVGVDDRELSGAAEIMLRPEQVSLTPVPEGWAADAEPTPLGEVVDTDFAGAACTVVVALRGGGATPPLLLRRSSLEIPAVGTLVRLAVAGTAHVFRG</sequence>
<dbReference type="InterPro" id="IPR050093">
    <property type="entry name" value="ABC_SmlMolc_Importer"/>
</dbReference>
<accession>A0ABU0J333</accession>
<dbReference type="PANTHER" id="PTHR42781:SF4">
    <property type="entry name" value="SPERMIDINE_PUTRESCINE IMPORT ATP-BINDING PROTEIN POTA"/>
    <property type="match status" value="1"/>
</dbReference>
<dbReference type="PANTHER" id="PTHR42781">
    <property type="entry name" value="SPERMIDINE/PUTRESCINE IMPORT ATP-BINDING PROTEIN POTA"/>
    <property type="match status" value="1"/>
</dbReference>
<keyword evidence="4" id="KW-0410">Iron transport</keyword>
<dbReference type="InterPro" id="IPR017871">
    <property type="entry name" value="ABC_transporter-like_CS"/>
</dbReference>
<comment type="similarity">
    <text evidence="1">Belongs to the ABC transporter superfamily.</text>
</comment>
<evidence type="ECO:0000256" key="9">
    <source>
        <dbReference type="ARBA" id="ARBA00023136"/>
    </source>
</evidence>
<keyword evidence="6 11" id="KW-0067">ATP-binding</keyword>
<dbReference type="PROSITE" id="PS00211">
    <property type="entry name" value="ABC_TRANSPORTER_1"/>
    <property type="match status" value="1"/>
</dbReference>
<evidence type="ECO:0000256" key="7">
    <source>
        <dbReference type="ARBA" id="ARBA00023004"/>
    </source>
</evidence>